<proteinExistence type="predicted"/>
<organism evidence="1 2">
    <name type="scientific">Klebsiella michiganensis</name>
    <dbReference type="NCBI Taxonomy" id="1134687"/>
    <lineage>
        <taxon>Bacteria</taxon>
        <taxon>Pseudomonadati</taxon>
        <taxon>Pseudomonadota</taxon>
        <taxon>Gammaproteobacteria</taxon>
        <taxon>Enterobacterales</taxon>
        <taxon>Enterobacteriaceae</taxon>
        <taxon>Klebsiella/Raoultella group</taxon>
        <taxon>Klebsiella</taxon>
    </lineage>
</organism>
<accession>A0A6P1V4F6</accession>
<evidence type="ECO:0000313" key="1">
    <source>
        <dbReference type="EMBL" id="QHS49593.1"/>
    </source>
</evidence>
<gene>
    <name evidence="1" type="ORF">GW952_18060</name>
</gene>
<dbReference type="Proteomes" id="UP000464389">
    <property type="component" value="Chromosome"/>
</dbReference>
<evidence type="ECO:0000313" key="2">
    <source>
        <dbReference type="Proteomes" id="UP000464389"/>
    </source>
</evidence>
<dbReference type="EMBL" id="CP048108">
    <property type="protein sequence ID" value="QHS49593.1"/>
    <property type="molecule type" value="Genomic_DNA"/>
</dbReference>
<name>A0A6P1V4F6_9ENTR</name>
<reference evidence="1 2" key="1">
    <citation type="submission" date="2020-01" db="EMBL/GenBank/DDBJ databases">
        <title>Bactrocera dorsalis gut bacteria genome.</title>
        <authorList>
            <person name="Zhang H."/>
            <person name="Cai Z."/>
        </authorList>
    </citation>
    <scope>NUCLEOTIDE SEQUENCE [LARGE SCALE GENOMIC DNA]</scope>
    <source>
        <strain evidence="1 2">BD177</strain>
    </source>
</reference>
<protein>
    <submittedName>
        <fullName evidence="1">Uncharacterized protein</fullName>
    </submittedName>
</protein>
<dbReference type="AlphaFoldDB" id="A0A6P1V4F6"/>
<sequence>MHALSRHVIPFAALSRRGLSPPMHLHENRPMKRAGEAGKALRASGKVFI</sequence>